<keyword evidence="6" id="KW-1133">Transmembrane helix</keyword>
<feature type="domain" description="Generative cell specific-1/HAP2" evidence="12">
    <location>
        <begin position="56"/>
        <end position="200"/>
    </location>
</feature>
<keyword evidence="4" id="KW-0812">Transmembrane</keyword>
<dbReference type="STRING" id="667725.A0A0L0FNC5"/>
<evidence type="ECO:0000256" key="8">
    <source>
        <dbReference type="ARBA" id="ARBA00023136"/>
    </source>
</evidence>
<dbReference type="InterPro" id="IPR018928">
    <property type="entry name" value="HAP2/GCS1_dom"/>
</dbReference>
<evidence type="ECO:0000256" key="1">
    <source>
        <dbReference type="ARBA" id="ARBA00004251"/>
    </source>
</evidence>
<keyword evidence="10" id="KW-0278">Fertilization</keyword>
<keyword evidence="8" id="KW-0472">Membrane</keyword>
<sequence>MHTSTKRMICPVSTLCAIIIILTALISGVKAGIIAKSEVEKCVADGGVDPMTAGTTTCENKIVVSVTVAGGQGPTNAIEVIVNEAVVSGENRTLVAPIRITYQKSQPLLLYALDYVQNVNNKPYELIIEKASIAGGVFDRCIDDGSTDSTCGVFIDRENNNVQVPESQGFCCSCDTFGQNGDIFRSDIDCGNIFSNQASAHW</sequence>
<keyword evidence="3" id="KW-1003">Cell membrane</keyword>
<keyword evidence="9" id="KW-1015">Disulfide bond</keyword>
<dbReference type="Pfam" id="PF10699">
    <property type="entry name" value="HAP2-GCS1"/>
    <property type="match status" value="1"/>
</dbReference>
<keyword evidence="5 11" id="KW-0732">Signal</keyword>
<organism evidence="13 14">
    <name type="scientific">Sphaeroforma arctica JP610</name>
    <dbReference type="NCBI Taxonomy" id="667725"/>
    <lineage>
        <taxon>Eukaryota</taxon>
        <taxon>Ichthyosporea</taxon>
        <taxon>Ichthyophonida</taxon>
        <taxon>Sphaeroforma</taxon>
    </lineage>
</organism>
<dbReference type="Proteomes" id="UP000054560">
    <property type="component" value="Unassembled WGS sequence"/>
</dbReference>
<dbReference type="GeneID" id="25910072"/>
<reference evidence="13 14" key="1">
    <citation type="submission" date="2011-02" db="EMBL/GenBank/DDBJ databases">
        <title>The Genome Sequence of Sphaeroforma arctica JP610.</title>
        <authorList>
            <consortium name="The Broad Institute Genome Sequencing Platform"/>
            <person name="Russ C."/>
            <person name="Cuomo C."/>
            <person name="Young S.K."/>
            <person name="Zeng Q."/>
            <person name="Gargeya S."/>
            <person name="Alvarado L."/>
            <person name="Berlin A."/>
            <person name="Chapman S.B."/>
            <person name="Chen Z."/>
            <person name="Freedman E."/>
            <person name="Gellesch M."/>
            <person name="Goldberg J."/>
            <person name="Griggs A."/>
            <person name="Gujja S."/>
            <person name="Heilman E."/>
            <person name="Heiman D."/>
            <person name="Howarth C."/>
            <person name="Mehta T."/>
            <person name="Neiman D."/>
            <person name="Pearson M."/>
            <person name="Roberts A."/>
            <person name="Saif S."/>
            <person name="Shea T."/>
            <person name="Shenoy N."/>
            <person name="Sisk P."/>
            <person name="Stolte C."/>
            <person name="Sykes S."/>
            <person name="White J."/>
            <person name="Yandava C."/>
            <person name="Burger G."/>
            <person name="Gray M.W."/>
            <person name="Holland P.W.H."/>
            <person name="King N."/>
            <person name="Lang F.B.F."/>
            <person name="Roger A.J."/>
            <person name="Ruiz-Trillo I."/>
            <person name="Haas B."/>
            <person name="Nusbaum C."/>
            <person name="Birren B."/>
        </authorList>
    </citation>
    <scope>NUCLEOTIDE SEQUENCE [LARGE SCALE GENOMIC DNA]</scope>
    <source>
        <strain evidence="13 14">JP610</strain>
    </source>
</reference>
<comment type="subcellular location">
    <subcellularLocation>
        <location evidence="1">Cell membrane</location>
        <topology evidence="1">Single-pass type I membrane protein</topology>
    </subcellularLocation>
</comment>
<evidence type="ECO:0000256" key="10">
    <source>
        <dbReference type="ARBA" id="ARBA00023279"/>
    </source>
</evidence>
<name>A0A0L0FNC5_9EUKA</name>
<evidence type="ECO:0000256" key="6">
    <source>
        <dbReference type="ARBA" id="ARBA00022989"/>
    </source>
</evidence>
<evidence type="ECO:0000256" key="3">
    <source>
        <dbReference type="ARBA" id="ARBA00022475"/>
    </source>
</evidence>
<accession>A0A0L0FNC5</accession>
<evidence type="ECO:0000313" key="13">
    <source>
        <dbReference type="EMBL" id="KNC77986.1"/>
    </source>
</evidence>
<keyword evidence="14" id="KW-1185">Reference proteome</keyword>
<feature type="chain" id="PRO_5005538782" description="Generative cell specific-1/HAP2 domain-containing protein" evidence="11">
    <location>
        <begin position="32"/>
        <end position="202"/>
    </location>
</feature>
<dbReference type="OrthoDB" id="272303at2759"/>
<dbReference type="PANTHER" id="PTHR31764">
    <property type="entry name" value="PROTEIN HAPLESS 2"/>
    <property type="match status" value="1"/>
</dbReference>
<dbReference type="PANTHER" id="PTHR31764:SF0">
    <property type="entry name" value="GENERATIVE CELL SPECIFIC-1_HAP2 DOMAIN-CONTAINING PROTEIN"/>
    <property type="match status" value="1"/>
</dbReference>
<dbReference type="GO" id="GO:0008289">
    <property type="term" value="F:lipid binding"/>
    <property type="evidence" value="ECO:0007669"/>
    <property type="project" value="UniProtKB-KW"/>
</dbReference>
<dbReference type="GO" id="GO:0007338">
    <property type="term" value="P:single fertilization"/>
    <property type="evidence" value="ECO:0007669"/>
    <property type="project" value="UniProtKB-KW"/>
</dbReference>
<dbReference type="EMBL" id="KQ242584">
    <property type="protein sequence ID" value="KNC77986.1"/>
    <property type="molecule type" value="Genomic_DNA"/>
</dbReference>
<dbReference type="RefSeq" id="XP_014151888.1">
    <property type="nucleotide sequence ID" value="XM_014296413.1"/>
</dbReference>
<evidence type="ECO:0000256" key="11">
    <source>
        <dbReference type="SAM" id="SignalP"/>
    </source>
</evidence>
<dbReference type="GO" id="GO:0005886">
    <property type="term" value="C:plasma membrane"/>
    <property type="evidence" value="ECO:0007669"/>
    <property type="project" value="UniProtKB-SubCell"/>
</dbReference>
<evidence type="ECO:0000256" key="9">
    <source>
        <dbReference type="ARBA" id="ARBA00023157"/>
    </source>
</evidence>
<evidence type="ECO:0000256" key="7">
    <source>
        <dbReference type="ARBA" id="ARBA00023121"/>
    </source>
</evidence>
<evidence type="ECO:0000313" key="14">
    <source>
        <dbReference type="Proteomes" id="UP000054560"/>
    </source>
</evidence>
<dbReference type="InterPro" id="IPR040326">
    <property type="entry name" value="HAP2/GCS1"/>
</dbReference>
<evidence type="ECO:0000256" key="2">
    <source>
        <dbReference type="ARBA" id="ARBA00010929"/>
    </source>
</evidence>
<dbReference type="AlphaFoldDB" id="A0A0L0FNC5"/>
<protein>
    <recommendedName>
        <fullName evidence="12">Generative cell specific-1/HAP2 domain-containing protein</fullName>
    </recommendedName>
</protein>
<proteinExistence type="inferred from homology"/>
<feature type="signal peptide" evidence="11">
    <location>
        <begin position="1"/>
        <end position="31"/>
    </location>
</feature>
<evidence type="ECO:0000259" key="12">
    <source>
        <dbReference type="Pfam" id="PF10699"/>
    </source>
</evidence>
<evidence type="ECO:0000256" key="5">
    <source>
        <dbReference type="ARBA" id="ARBA00022729"/>
    </source>
</evidence>
<gene>
    <name evidence="13" type="ORF">SARC_09568</name>
</gene>
<evidence type="ECO:0000256" key="4">
    <source>
        <dbReference type="ARBA" id="ARBA00022692"/>
    </source>
</evidence>
<keyword evidence="7" id="KW-0446">Lipid-binding</keyword>
<comment type="similarity">
    <text evidence="2">Belongs to the HAP2/GCS1 family.</text>
</comment>